<dbReference type="GO" id="GO:0003700">
    <property type="term" value="F:DNA-binding transcription factor activity"/>
    <property type="evidence" value="ECO:0007669"/>
    <property type="project" value="InterPro"/>
</dbReference>
<dbReference type="SUPFAM" id="SSF88946">
    <property type="entry name" value="Sigma2 domain of RNA polymerase sigma factors"/>
    <property type="match status" value="1"/>
</dbReference>
<evidence type="ECO:0000313" key="2">
    <source>
        <dbReference type="Proteomes" id="UP000237749"/>
    </source>
</evidence>
<dbReference type="Gene3D" id="1.10.1740.10">
    <property type="match status" value="1"/>
</dbReference>
<proteinExistence type="predicted"/>
<accession>A0A2S6HUR3</accession>
<dbReference type="EMBL" id="PTJA01000004">
    <property type="protein sequence ID" value="PPK81571.1"/>
    <property type="molecule type" value="Genomic_DNA"/>
</dbReference>
<protein>
    <recommendedName>
        <fullName evidence="3">RNA polymerase sigma factor (Sigma-70 family)</fullName>
    </recommendedName>
</protein>
<dbReference type="GO" id="GO:0006352">
    <property type="term" value="P:DNA-templated transcription initiation"/>
    <property type="evidence" value="ECO:0007669"/>
    <property type="project" value="InterPro"/>
</dbReference>
<dbReference type="RefSeq" id="WP_104436653.1">
    <property type="nucleotide sequence ID" value="NZ_CP070896.1"/>
</dbReference>
<dbReference type="InterPro" id="IPR013325">
    <property type="entry name" value="RNA_pol_sigma_r2"/>
</dbReference>
<evidence type="ECO:0000313" key="1">
    <source>
        <dbReference type="EMBL" id="PPK81571.1"/>
    </source>
</evidence>
<dbReference type="AlphaFoldDB" id="A0A2S6HUR3"/>
<reference evidence="1 2" key="1">
    <citation type="submission" date="2018-02" db="EMBL/GenBank/DDBJ databases">
        <title>Genomic Encyclopedia of Archaeal and Bacterial Type Strains, Phase II (KMG-II): from individual species to whole genera.</title>
        <authorList>
            <person name="Goeker M."/>
        </authorList>
    </citation>
    <scope>NUCLEOTIDE SEQUENCE [LARGE SCALE GENOMIC DNA]</scope>
    <source>
        <strain evidence="1 2">DSM 3808</strain>
    </source>
</reference>
<sequence>MGESVHVIIEEIKKGNKEKFLLIIDKMTPLINKYVRLLYKDEKEDMHSEFVLSLLEAINSMQYYKEDGQCVYFLSRALKNKFLEQYKKSKQHFDAEASVEDEFFTEISMDQPVYDDWLFHEDLKTMLLKTEGKQAVILWDIVFHEESDAVIAERHSVSRQYVNRVRRNFYNLLKENYYK</sequence>
<name>A0A2S6HUR3_9FIRM</name>
<evidence type="ECO:0008006" key="3">
    <source>
        <dbReference type="Google" id="ProtNLM"/>
    </source>
</evidence>
<dbReference type="Proteomes" id="UP000237749">
    <property type="component" value="Unassembled WGS sequence"/>
</dbReference>
<keyword evidence="2" id="KW-1185">Reference proteome</keyword>
<gene>
    <name evidence="1" type="ORF">BXY41_104374</name>
</gene>
<comment type="caution">
    <text evidence="1">The sequence shown here is derived from an EMBL/GenBank/DDBJ whole genome shotgun (WGS) entry which is preliminary data.</text>
</comment>
<organism evidence="1 2">
    <name type="scientific">Lacrimispora xylanisolvens</name>
    <dbReference type="NCBI Taxonomy" id="384636"/>
    <lineage>
        <taxon>Bacteria</taxon>
        <taxon>Bacillati</taxon>
        <taxon>Bacillota</taxon>
        <taxon>Clostridia</taxon>
        <taxon>Lachnospirales</taxon>
        <taxon>Lachnospiraceae</taxon>
        <taxon>Lacrimispora</taxon>
    </lineage>
</organism>
<dbReference type="OrthoDB" id="2449942at2"/>